<keyword evidence="2 7" id="KW-0436">Ligase</keyword>
<evidence type="ECO:0000256" key="4">
    <source>
        <dbReference type="ARBA" id="ARBA00022840"/>
    </source>
</evidence>
<accession>A0A3N4IF84</accession>
<dbReference type="PROSITE" id="PS00455">
    <property type="entry name" value="AMP_BINDING"/>
    <property type="match status" value="1"/>
</dbReference>
<dbReference type="InterPro" id="IPR020845">
    <property type="entry name" value="AMP-binding_CS"/>
</dbReference>
<dbReference type="PANTHER" id="PTHR42921:SF1">
    <property type="entry name" value="ACETOACETYL-COA SYNTHETASE"/>
    <property type="match status" value="1"/>
</dbReference>
<dbReference type="Proteomes" id="UP000275078">
    <property type="component" value="Unassembled WGS sequence"/>
</dbReference>
<dbReference type="EMBL" id="ML119665">
    <property type="protein sequence ID" value="RPA83348.1"/>
    <property type="molecule type" value="Genomic_DNA"/>
</dbReference>
<evidence type="ECO:0000313" key="8">
    <source>
        <dbReference type="Proteomes" id="UP000275078"/>
    </source>
</evidence>
<keyword evidence="8" id="KW-1185">Reference proteome</keyword>
<name>A0A3N4IF84_ASCIM</name>
<gene>
    <name evidence="7" type="ORF">BJ508DRAFT_360562</name>
</gene>
<evidence type="ECO:0000256" key="2">
    <source>
        <dbReference type="ARBA" id="ARBA00022598"/>
    </source>
</evidence>
<evidence type="ECO:0000313" key="7">
    <source>
        <dbReference type="EMBL" id="RPA83348.1"/>
    </source>
</evidence>
<keyword evidence="4" id="KW-0067">ATP-binding</keyword>
<dbReference type="GO" id="GO:0030729">
    <property type="term" value="F:acetoacetate-CoA ligase activity"/>
    <property type="evidence" value="ECO:0007669"/>
    <property type="project" value="InterPro"/>
</dbReference>
<proteinExistence type="inferred from homology"/>
<sequence length="697" mass="76901">MVTAEPTPDSQLQALWRHPNPTQTEYYKFQSHIEKKYSLSLNTPTSLWQWSVDNIPEFWAEAWDYTGVVASKRFDSVVDDQAPMFPRPQFFAGARLNFAENLLFPKADVKEDGLAVVAATEEGRRSYTWKELREEVRKCQASMEGRVKMGDRVVGYLGNGIHALVAMLAATSLGCIWSGVSPDTGPTAVLERMEQLEPTILFADNAVMYNGKVHNNMAKLTEVLAGLEKLGCLKSVVVVQTFGADTEFNDSLSSLSLPGTEIISYDNYLGSGSPSHKLHFEQLEADTPIYILFSSGTTGRPKCICHGAIGTLLQHKKEHQIHASMTSSSVFFQYTTITWMMWHWLVSGLASGATIVLYDGSPFRPNSHASMPTLINELGVTHFGTSAKYLSLLEQANLVPPPMPTLTTIFSTASPLAPSTFTYIYKTFAPTVHLASITGGTDIISLFFTQNPLLPLYPGQIQDRGLGMAVHAAVGMTPDGTLEEAEAGMEGELVCTKPFPSMPVCFWGPNGLDQYRAAYFSPDDEFAGRVWKHGDFIRFHPQTGGVEMLGRSDGVLNPAGVRFGSAELYGLLLREFSREIEDSVAVGRKKAGGDEDVVLFVVVNPEWDPPYGSDWWEDLEARVRSSIAKGLSLRHVPRWIIRAPEVPVTGNGKKVEVVVKGIVNGKAKVGAAVVNGRCLEFYRQWAERLKREEEEAK</sequence>
<dbReference type="NCBIfam" id="TIGR01217">
    <property type="entry name" value="ac_ac_CoA_syn"/>
    <property type="match status" value="1"/>
</dbReference>
<dbReference type="InterPro" id="IPR042099">
    <property type="entry name" value="ANL_N_sf"/>
</dbReference>
<dbReference type="InterPro" id="IPR032387">
    <property type="entry name" value="ACAS_N"/>
</dbReference>
<dbReference type="GO" id="GO:0006629">
    <property type="term" value="P:lipid metabolic process"/>
    <property type="evidence" value="ECO:0007669"/>
    <property type="project" value="InterPro"/>
</dbReference>
<reference evidence="7 8" key="1">
    <citation type="journal article" date="2018" name="Nat. Ecol. Evol.">
        <title>Pezizomycetes genomes reveal the molecular basis of ectomycorrhizal truffle lifestyle.</title>
        <authorList>
            <person name="Murat C."/>
            <person name="Payen T."/>
            <person name="Noel B."/>
            <person name="Kuo A."/>
            <person name="Morin E."/>
            <person name="Chen J."/>
            <person name="Kohler A."/>
            <person name="Krizsan K."/>
            <person name="Balestrini R."/>
            <person name="Da Silva C."/>
            <person name="Montanini B."/>
            <person name="Hainaut M."/>
            <person name="Levati E."/>
            <person name="Barry K.W."/>
            <person name="Belfiori B."/>
            <person name="Cichocki N."/>
            <person name="Clum A."/>
            <person name="Dockter R.B."/>
            <person name="Fauchery L."/>
            <person name="Guy J."/>
            <person name="Iotti M."/>
            <person name="Le Tacon F."/>
            <person name="Lindquist E.A."/>
            <person name="Lipzen A."/>
            <person name="Malagnac F."/>
            <person name="Mello A."/>
            <person name="Molinier V."/>
            <person name="Miyauchi S."/>
            <person name="Poulain J."/>
            <person name="Riccioni C."/>
            <person name="Rubini A."/>
            <person name="Sitrit Y."/>
            <person name="Splivallo R."/>
            <person name="Traeger S."/>
            <person name="Wang M."/>
            <person name="Zifcakova L."/>
            <person name="Wipf D."/>
            <person name="Zambonelli A."/>
            <person name="Paolocci F."/>
            <person name="Nowrousian M."/>
            <person name="Ottonello S."/>
            <person name="Baldrian P."/>
            <person name="Spatafora J.W."/>
            <person name="Henrissat B."/>
            <person name="Nagy L.G."/>
            <person name="Aury J.M."/>
            <person name="Wincker P."/>
            <person name="Grigoriev I.V."/>
            <person name="Bonfante P."/>
            <person name="Martin F.M."/>
        </authorList>
    </citation>
    <scope>NUCLEOTIDE SEQUENCE [LARGE SCALE GENOMIC DNA]</scope>
    <source>
        <strain evidence="7 8">RN42</strain>
    </source>
</reference>
<feature type="domain" description="Acetyl-coenzyme A synthetase N-terminal" evidence="6">
    <location>
        <begin position="46"/>
        <end position="101"/>
    </location>
</feature>
<evidence type="ECO:0000259" key="6">
    <source>
        <dbReference type="Pfam" id="PF16177"/>
    </source>
</evidence>
<dbReference type="GO" id="GO:0005524">
    <property type="term" value="F:ATP binding"/>
    <property type="evidence" value="ECO:0007669"/>
    <property type="project" value="UniProtKB-KW"/>
</dbReference>
<dbReference type="OrthoDB" id="10253869at2759"/>
<dbReference type="Pfam" id="PF00501">
    <property type="entry name" value="AMP-binding"/>
    <property type="match status" value="1"/>
</dbReference>
<dbReference type="Gene3D" id="3.40.50.12780">
    <property type="entry name" value="N-terminal domain of ligase-like"/>
    <property type="match status" value="1"/>
</dbReference>
<dbReference type="Gene3D" id="3.30.300.30">
    <property type="match status" value="1"/>
</dbReference>
<dbReference type="PANTHER" id="PTHR42921">
    <property type="entry name" value="ACETOACETYL-COA SYNTHETASE"/>
    <property type="match status" value="1"/>
</dbReference>
<comment type="similarity">
    <text evidence="1">Belongs to the ATP-dependent AMP-binding enzyme family.</text>
</comment>
<evidence type="ECO:0000256" key="1">
    <source>
        <dbReference type="ARBA" id="ARBA00006432"/>
    </source>
</evidence>
<organism evidence="7 8">
    <name type="scientific">Ascobolus immersus RN42</name>
    <dbReference type="NCBI Taxonomy" id="1160509"/>
    <lineage>
        <taxon>Eukaryota</taxon>
        <taxon>Fungi</taxon>
        <taxon>Dikarya</taxon>
        <taxon>Ascomycota</taxon>
        <taxon>Pezizomycotina</taxon>
        <taxon>Pezizomycetes</taxon>
        <taxon>Pezizales</taxon>
        <taxon>Ascobolaceae</taxon>
        <taxon>Ascobolus</taxon>
    </lineage>
</organism>
<dbReference type="InterPro" id="IPR045851">
    <property type="entry name" value="AMP-bd_C_sf"/>
</dbReference>
<dbReference type="InterPro" id="IPR005914">
    <property type="entry name" value="Acac_CoA_synth"/>
</dbReference>
<dbReference type="Pfam" id="PF16177">
    <property type="entry name" value="ACAS_N"/>
    <property type="match status" value="1"/>
</dbReference>
<keyword evidence="3" id="KW-0547">Nucleotide-binding</keyword>
<dbReference type="STRING" id="1160509.A0A3N4IF84"/>
<evidence type="ECO:0000259" key="5">
    <source>
        <dbReference type="Pfam" id="PF00501"/>
    </source>
</evidence>
<protein>
    <submittedName>
        <fullName evidence="7">Acetoacetate-CoA ligase</fullName>
    </submittedName>
</protein>
<dbReference type="SUPFAM" id="SSF56801">
    <property type="entry name" value="Acetyl-CoA synthetase-like"/>
    <property type="match status" value="1"/>
</dbReference>
<evidence type="ECO:0000256" key="3">
    <source>
        <dbReference type="ARBA" id="ARBA00022741"/>
    </source>
</evidence>
<dbReference type="InterPro" id="IPR000873">
    <property type="entry name" value="AMP-dep_synth/lig_dom"/>
</dbReference>
<feature type="domain" description="AMP-dependent synthetase/ligase" evidence="5">
    <location>
        <begin position="110"/>
        <end position="498"/>
    </location>
</feature>
<dbReference type="AlphaFoldDB" id="A0A3N4IF84"/>